<reference evidence="1 2" key="1">
    <citation type="submission" date="2012-08" db="EMBL/GenBank/DDBJ databases">
        <title>Oryza genome evolution.</title>
        <authorList>
            <person name="Wing R.A."/>
        </authorList>
    </citation>
    <scope>NUCLEOTIDE SEQUENCE</scope>
</reference>
<evidence type="ECO:0000313" key="1">
    <source>
        <dbReference type="EnsemblPlants" id="LPERR11G08150.1"/>
    </source>
</evidence>
<name>A0A0D9XR47_9ORYZ</name>
<keyword evidence="2" id="KW-1185">Reference proteome</keyword>
<accession>A0A0D9XR47</accession>
<proteinExistence type="predicted"/>
<dbReference type="AlphaFoldDB" id="A0A0D9XR47"/>
<organism evidence="1 2">
    <name type="scientific">Leersia perrieri</name>
    <dbReference type="NCBI Taxonomy" id="77586"/>
    <lineage>
        <taxon>Eukaryota</taxon>
        <taxon>Viridiplantae</taxon>
        <taxon>Streptophyta</taxon>
        <taxon>Embryophyta</taxon>
        <taxon>Tracheophyta</taxon>
        <taxon>Spermatophyta</taxon>
        <taxon>Magnoliopsida</taxon>
        <taxon>Liliopsida</taxon>
        <taxon>Poales</taxon>
        <taxon>Poaceae</taxon>
        <taxon>BOP clade</taxon>
        <taxon>Oryzoideae</taxon>
        <taxon>Oryzeae</taxon>
        <taxon>Oryzinae</taxon>
        <taxon>Leersia</taxon>
    </lineage>
</organism>
<protein>
    <submittedName>
        <fullName evidence="1">Uncharacterized protein</fullName>
    </submittedName>
</protein>
<dbReference type="Gramene" id="LPERR11G08150.1">
    <property type="protein sequence ID" value="LPERR11G08150.1"/>
    <property type="gene ID" value="LPERR11G08150"/>
</dbReference>
<dbReference type="Proteomes" id="UP000032180">
    <property type="component" value="Chromosome 11"/>
</dbReference>
<dbReference type="HOGENOM" id="CLU_2907310_0_0_1"/>
<reference evidence="2" key="2">
    <citation type="submission" date="2013-12" db="EMBL/GenBank/DDBJ databases">
        <authorList>
            <person name="Yu Y."/>
            <person name="Lee S."/>
            <person name="de Baynast K."/>
            <person name="Wissotski M."/>
            <person name="Liu L."/>
            <person name="Talag J."/>
            <person name="Goicoechea J."/>
            <person name="Angelova A."/>
            <person name="Jetty R."/>
            <person name="Kudrna D."/>
            <person name="Golser W."/>
            <person name="Rivera L."/>
            <person name="Zhang J."/>
            <person name="Wing R."/>
        </authorList>
    </citation>
    <scope>NUCLEOTIDE SEQUENCE</scope>
</reference>
<reference evidence="1" key="3">
    <citation type="submission" date="2015-04" db="UniProtKB">
        <authorList>
            <consortium name="EnsemblPlants"/>
        </authorList>
    </citation>
    <scope>IDENTIFICATION</scope>
</reference>
<sequence length="62" mass="7137">MVMIKEWMGLPVPVGVVWRVESVFLPGREPPNVSIHLRREFLVTYSREATTQPKHFGLLDCS</sequence>
<dbReference type="EnsemblPlants" id="LPERR11G08150.1">
    <property type="protein sequence ID" value="LPERR11G08150.1"/>
    <property type="gene ID" value="LPERR11G08150"/>
</dbReference>
<evidence type="ECO:0000313" key="2">
    <source>
        <dbReference type="Proteomes" id="UP000032180"/>
    </source>
</evidence>